<comment type="subunit">
    <text evidence="3">Homotetramer.</text>
</comment>
<sequence>MEKKYLGPEKIIDKKKEYLIPCSYHFYSNPPQIVKGDMQYLFDSSGKRYIDFFSGVSVMNCGHCNPEILEKTIEQMKTLQHTTTIFLTEPIVSLAEKLAEATPGSLKRSFFCGTGSEANEGAMLLAKLYTGNNEFIALNLGLHGRTHLTISVTGIGMWRTDPFPAGGVHFAPNPYCYRCPYKSVNDECGMECVQAVENVIKNHTSGRVAAMIAETIQGNGGIITPPKNYFKELKNVLDKWEIPLIIDEVQTGFARTGKMFAIEHYEVEPDIMTVAKALGNGVPIAAYITNDKIGKTFTKPSASTLGGNPVSAAAGIAVLEYIERHNLIKRAETLGKRLKDGLLKLKDKYSIIGDVRGIGLMLGAELVKENKEPATRETDIILEALKDRGIIIGKNGEYRNVLAFQPPLVISEEDIDSLIIELDNVLENVTI</sequence>
<dbReference type="OrthoDB" id="9801052at2"/>
<keyword evidence="11" id="KW-1185">Reference proteome</keyword>
<dbReference type="InterPro" id="IPR015424">
    <property type="entry name" value="PyrdxlP-dep_Trfase"/>
</dbReference>
<evidence type="ECO:0000313" key="11">
    <source>
        <dbReference type="Proteomes" id="UP000295325"/>
    </source>
</evidence>
<dbReference type="PANTHER" id="PTHR45688:SF3">
    <property type="entry name" value="ALANINE--GLYOXYLATE AMINOTRANSFERASE 2, MITOCHONDRIAL"/>
    <property type="match status" value="1"/>
</dbReference>
<dbReference type="PANTHER" id="PTHR45688">
    <property type="match status" value="1"/>
</dbReference>
<name>A0A4R7K483_9CLOT</name>
<evidence type="ECO:0000256" key="9">
    <source>
        <dbReference type="RuleBase" id="RU003560"/>
    </source>
</evidence>
<reference evidence="10 11" key="1">
    <citation type="submission" date="2019-03" db="EMBL/GenBank/DDBJ databases">
        <title>Genomic Encyclopedia of Type Strains, Phase IV (KMG-IV): sequencing the most valuable type-strain genomes for metagenomic binning, comparative biology and taxonomic classification.</title>
        <authorList>
            <person name="Goeker M."/>
        </authorList>
    </citation>
    <scope>NUCLEOTIDE SEQUENCE [LARGE SCALE GENOMIC DNA]</scope>
    <source>
        <strain evidence="10 11">DSM 24455</strain>
    </source>
</reference>
<evidence type="ECO:0000256" key="2">
    <source>
        <dbReference type="ARBA" id="ARBA00008954"/>
    </source>
</evidence>
<comment type="cofactor">
    <cofactor evidence="1">
        <name>pyridoxal 5'-phosphate</name>
        <dbReference type="ChEBI" id="CHEBI:597326"/>
    </cofactor>
</comment>
<evidence type="ECO:0000256" key="7">
    <source>
        <dbReference type="ARBA" id="ARBA00022898"/>
    </source>
</evidence>
<dbReference type="Pfam" id="PF00202">
    <property type="entry name" value="Aminotran_3"/>
    <property type="match status" value="1"/>
</dbReference>
<keyword evidence="7 9" id="KW-0663">Pyridoxal phosphate</keyword>
<dbReference type="PIRSF" id="PIRSF000521">
    <property type="entry name" value="Transaminase_4ab_Lys_Orn"/>
    <property type="match status" value="1"/>
</dbReference>
<keyword evidence="8" id="KW-0809">Transit peptide</keyword>
<dbReference type="InterPro" id="IPR005814">
    <property type="entry name" value="Aminotrans_3"/>
</dbReference>
<dbReference type="Gene3D" id="3.40.640.10">
    <property type="entry name" value="Type I PLP-dependent aspartate aminotransferase-like (Major domain)"/>
    <property type="match status" value="1"/>
</dbReference>
<dbReference type="InterPro" id="IPR049704">
    <property type="entry name" value="Aminotrans_3_PPA_site"/>
</dbReference>
<dbReference type="FunFam" id="3.40.640.10:FF:000004">
    <property type="entry name" value="Acetylornithine aminotransferase"/>
    <property type="match status" value="1"/>
</dbReference>
<dbReference type="Proteomes" id="UP000295325">
    <property type="component" value="Unassembled WGS sequence"/>
</dbReference>
<dbReference type="AlphaFoldDB" id="A0A4R7K483"/>
<evidence type="ECO:0000256" key="4">
    <source>
        <dbReference type="ARBA" id="ARBA00013049"/>
    </source>
</evidence>
<keyword evidence="5 10" id="KW-0032">Aminotransferase</keyword>
<dbReference type="RefSeq" id="WP_133629482.1">
    <property type="nucleotide sequence ID" value="NZ_SOAZ01000047.1"/>
</dbReference>
<evidence type="ECO:0000313" key="10">
    <source>
        <dbReference type="EMBL" id="TDT45759.1"/>
    </source>
</evidence>
<evidence type="ECO:0000256" key="6">
    <source>
        <dbReference type="ARBA" id="ARBA00022679"/>
    </source>
</evidence>
<dbReference type="GO" id="GO:0030170">
    <property type="term" value="F:pyridoxal phosphate binding"/>
    <property type="evidence" value="ECO:0007669"/>
    <property type="project" value="InterPro"/>
</dbReference>
<dbReference type="SUPFAM" id="SSF53383">
    <property type="entry name" value="PLP-dependent transferases"/>
    <property type="match status" value="1"/>
</dbReference>
<evidence type="ECO:0000256" key="5">
    <source>
        <dbReference type="ARBA" id="ARBA00022576"/>
    </source>
</evidence>
<dbReference type="EC" id="2.6.1.44" evidence="4"/>
<accession>A0A4R7K483</accession>
<dbReference type="EMBL" id="SOAZ01000047">
    <property type="protein sequence ID" value="TDT45759.1"/>
    <property type="molecule type" value="Genomic_DNA"/>
</dbReference>
<dbReference type="PROSITE" id="PS00600">
    <property type="entry name" value="AA_TRANSFER_CLASS_3"/>
    <property type="match status" value="1"/>
</dbReference>
<proteinExistence type="inferred from homology"/>
<evidence type="ECO:0000256" key="8">
    <source>
        <dbReference type="ARBA" id="ARBA00022946"/>
    </source>
</evidence>
<gene>
    <name evidence="10" type="ORF">EDD71_1473</name>
</gene>
<keyword evidence="6 10" id="KW-0808">Transferase</keyword>
<dbReference type="InterPro" id="IPR015421">
    <property type="entry name" value="PyrdxlP-dep_Trfase_major"/>
</dbReference>
<dbReference type="Gene3D" id="3.90.1150.10">
    <property type="entry name" value="Aspartate Aminotransferase, domain 1"/>
    <property type="match status" value="1"/>
</dbReference>
<evidence type="ECO:0000256" key="3">
    <source>
        <dbReference type="ARBA" id="ARBA00011881"/>
    </source>
</evidence>
<dbReference type="CDD" id="cd00610">
    <property type="entry name" value="OAT_like"/>
    <property type="match status" value="1"/>
</dbReference>
<dbReference type="InterPro" id="IPR015422">
    <property type="entry name" value="PyrdxlP-dep_Trfase_small"/>
</dbReference>
<organism evidence="10 11">
    <name type="scientific">Fonticella tunisiensis</name>
    <dbReference type="NCBI Taxonomy" id="1096341"/>
    <lineage>
        <taxon>Bacteria</taxon>
        <taxon>Bacillati</taxon>
        <taxon>Bacillota</taxon>
        <taxon>Clostridia</taxon>
        <taxon>Eubacteriales</taxon>
        <taxon>Clostridiaceae</taxon>
        <taxon>Fonticella</taxon>
    </lineage>
</organism>
<dbReference type="GO" id="GO:0008453">
    <property type="term" value="F:alanine-glyoxylate transaminase activity"/>
    <property type="evidence" value="ECO:0007669"/>
    <property type="project" value="UniProtKB-EC"/>
</dbReference>
<comment type="caution">
    <text evidence="10">The sequence shown here is derived from an EMBL/GenBank/DDBJ whole genome shotgun (WGS) entry which is preliminary data.</text>
</comment>
<protein>
    <recommendedName>
        <fullName evidence="4">alanine--glyoxylate transaminase</fullName>
        <ecNumber evidence="4">2.6.1.44</ecNumber>
    </recommendedName>
</protein>
<comment type="similarity">
    <text evidence="2 9">Belongs to the class-III pyridoxal-phosphate-dependent aminotransferase family.</text>
</comment>
<evidence type="ECO:0000256" key="1">
    <source>
        <dbReference type="ARBA" id="ARBA00001933"/>
    </source>
</evidence>